<evidence type="ECO:0000313" key="9">
    <source>
        <dbReference type="Proteomes" id="UP000018550"/>
    </source>
</evidence>
<dbReference type="InterPro" id="IPR001708">
    <property type="entry name" value="YidC/ALB3/OXA1/COX18"/>
</dbReference>
<feature type="transmembrane region" description="Helical" evidence="6">
    <location>
        <begin position="162"/>
        <end position="181"/>
    </location>
</feature>
<feature type="transmembrane region" description="Helical" evidence="6">
    <location>
        <begin position="228"/>
        <end position="249"/>
    </location>
</feature>
<feature type="domain" description="Membrane insertase YidC/Oxa/ALB C-terminal" evidence="7">
    <location>
        <begin position="163"/>
        <end position="364"/>
    </location>
</feature>
<evidence type="ECO:0000313" key="8">
    <source>
        <dbReference type="EMBL" id="AHB36844.1"/>
    </source>
</evidence>
<sequence>MYKQDYSKYLNNSGKGKKTKKEIVKKIWGWTKLVLFVFVIVSMLWGCVQMYQSDYTVGQVTDMAGNKLYAPGVSFEIIIASLKDFGNKTHWFIQNADGTISEYQYNVISNWAEAFTKTSSPFYGFFVYPLSFVLVGFVLLFSGTSDKGLLDPDKANYGVSSILAILFTSIIVKGITLLFTWKTQSNQEKMTSLQGKQAEIQEKYKGSKDPAAKQKQQMELMALYKKEGISPISSLVTSFLSMPFLFAMLSVVRSAHALKVATVGQISLVEQPWDQIKQGNWAYFALIAVYLPLQIVSMLLPQILQMFRKKKAIESEKQKKAKRKQLIIQVVFIVVFIFIVATIASGVAVYWIFSSGFQICQTLAFHFIRESKSARIKRKREKIVQKNKLIAEKVKNVKN</sequence>
<comment type="subcellular location">
    <subcellularLocation>
        <location evidence="1 5">Membrane</location>
        <topology evidence="1 5">Multi-pass membrane protein</topology>
    </subcellularLocation>
</comment>
<evidence type="ECO:0000256" key="3">
    <source>
        <dbReference type="ARBA" id="ARBA00022989"/>
    </source>
</evidence>
<dbReference type="KEGG" id="sapi:SAPIS_v1c09990"/>
<accession>V5RJU5</accession>
<dbReference type="PATRIC" id="fig|1276258.3.peg.1022"/>
<keyword evidence="4 6" id="KW-0472">Membrane</keyword>
<gene>
    <name evidence="8" type="primary">yidC</name>
    <name evidence="8" type="ORF">SAPIS_v1c09990</name>
</gene>
<dbReference type="STRING" id="1276258.SAPIS_v1c09990"/>
<dbReference type="PANTHER" id="PTHR12428">
    <property type="entry name" value="OXA1"/>
    <property type="match status" value="1"/>
</dbReference>
<proteinExistence type="inferred from homology"/>
<dbReference type="InterPro" id="IPR028055">
    <property type="entry name" value="YidC/Oxa/ALB_C"/>
</dbReference>
<dbReference type="PANTHER" id="PTHR12428:SF65">
    <property type="entry name" value="CYTOCHROME C OXIDASE ASSEMBLY PROTEIN COX18, MITOCHONDRIAL"/>
    <property type="match status" value="1"/>
</dbReference>
<feature type="transmembrane region" description="Helical" evidence="6">
    <location>
        <begin position="27"/>
        <end position="48"/>
    </location>
</feature>
<reference evidence="8 9" key="1">
    <citation type="journal article" date="2014" name="Genome Announc.">
        <title>Complete Genome Sequence of Spiroplasma apis B31T (ATCC 33834), a Bacterium Associated with May Disease of Honeybees (Apis mellifera).</title>
        <authorList>
            <person name="Ku C."/>
            <person name="Lo W.S."/>
            <person name="Chen L.L."/>
            <person name="Kuo C.H."/>
        </authorList>
    </citation>
    <scope>NUCLEOTIDE SEQUENCE [LARGE SCALE GENOMIC DNA]</scope>
    <source>
        <strain evidence="8">B31</strain>
    </source>
</reference>
<dbReference type="eggNOG" id="COG0706">
    <property type="taxonomic scope" value="Bacteria"/>
</dbReference>
<feature type="transmembrane region" description="Helical" evidence="6">
    <location>
        <begin position="325"/>
        <end position="344"/>
    </location>
</feature>
<evidence type="ECO:0000256" key="2">
    <source>
        <dbReference type="ARBA" id="ARBA00022692"/>
    </source>
</evidence>
<evidence type="ECO:0000256" key="4">
    <source>
        <dbReference type="ARBA" id="ARBA00023136"/>
    </source>
</evidence>
<keyword evidence="3 6" id="KW-1133">Transmembrane helix</keyword>
<keyword evidence="2 5" id="KW-0812">Transmembrane</keyword>
<dbReference type="Proteomes" id="UP000018550">
    <property type="component" value="Chromosome"/>
</dbReference>
<evidence type="ECO:0000256" key="1">
    <source>
        <dbReference type="ARBA" id="ARBA00004141"/>
    </source>
</evidence>
<name>V5RJU5_SPIAP</name>
<dbReference type="GO" id="GO:0005886">
    <property type="term" value="C:plasma membrane"/>
    <property type="evidence" value="ECO:0007669"/>
    <property type="project" value="TreeGrafter"/>
</dbReference>
<comment type="similarity">
    <text evidence="5">Belongs to the OXA1/ALB3/YidC family.</text>
</comment>
<dbReference type="GO" id="GO:0032977">
    <property type="term" value="F:membrane insertase activity"/>
    <property type="evidence" value="ECO:0007669"/>
    <property type="project" value="InterPro"/>
</dbReference>
<dbReference type="Pfam" id="PF02096">
    <property type="entry name" value="60KD_IMP"/>
    <property type="match status" value="1"/>
</dbReference>
<dbReference type="NCBIfam" id="TIGR03592">
    <property type="entry name" value="yidC_oxa1_cterm"/>
    <property type="match status" value="1"/>
</dbReference>
<evidence type="ECO:0000259" key="7">
    <source>
        <dbReference type="Pfam" id="PF02096"/>
    </source>
</evidence>
<dbReference type="RefSeq" id="WP_023790320.1">
    <property type="nucleotide sequence ID" value="NC_022998.1"/>
</dbReference>
<organism evidence="8 9">
    <name type="scientific">Spiroplasma apis B31</name>
    <dbReference type="NCBI Taxonomy" id="1276258"/>
    <lineage>
        <taxon>Bacteria</taxon>
        <taxon>Bacillati</taxon>
        <taxon>Mycoplasmatota</taxon>
        <taxon>Mollicutes</taxon>
        <taxon>Entomoplasmatales</taxon>
        <taxon>Spiroplasmataceae</taxon>
        <taxon>Spiroplasma</taxon>
    </lineage>
</organism>
<evidence type="ECO:0000256" key="5">
    <source>
        <dbReference type="RuleBase" id="RU003945"/>
    </source>
</evidence>
<dbReference type="NCBIfam" id="NF002570">
    <property type="entry name" value="PRK02201.1-5"/>
    <property type="match status" value="1"/>
</dbReference>
<dbReference type="AlphaFoldDB" id="V5RJU5"/>
<evidence type="ECO:0000256" key="6">
    <source>
        <dbReference type="SAM" id="Phobius"/>
    </source>
</evidence>
<dbReference type="HOGENOM" id="CLU_058030_0_0_14"/>
<keyword evidence="9" id="KW-1185">Reference proteome</keyword>
<feature type="transmembrane region" description="Helical" evidence="6">
    <location>
        <begin position="122"/>
        <end position="142"/>
    </location>
</feature>
<dbReference type="EMBL" id="CP006682">
    <property type="protein sequence ID" value="AHB36844.1"/>
    <property type="molecule type" value="Genomic_DNA"/>
</dbReference>
<protein>
    <submittedName>
        <fullName evidence="8">Inner membrane protein translocase component YidC</fullName>
    </submittedName>
</protein>
<feature type="transmembrane region" description="Helical" evidence="6">
    <location>
        <begin position="281"/>
        <end position="304"/>
    </location>
</feature>
<dbReference type="GO" id="GO:0051205">
    <property type="term" value="P:protein insertion into membrane"/>
    <property type="evidence" value="ECO:0007669"/>
    <property type="project" value="TreeGrafter"/>
</dbReference>